<feature type="compositionally biased region" description="Basic and acidic residues" evidence="1">
    <location>
        <begin position="22"/>
        <end position="31"/>
    </location>
</feature>
<accession>A0ABR0DYV4</accession>
<reference evidence="2 3" key="1">
    <citation type="journal article" date="2023" name="G3 (Bethesda)">
        <title>A chromosome-level genome assembly of Zasmidium syzygii isolated from banana leaves.</title>
        <authorList>
            <person name="van Westerhoven A.C."/>
            <person name="Mehrabi R."/>
            <person name="Talebi R."/>
            <person name="Steentjes M.B.F."/>
            <person name="Corcolon B."/>
            <person name="Chong P.A."/>
            <person name="Kema G.H.J."/>
            <person name="Seidl M.F."/>
        </authorList>
    </citation>
    <scope>NUCLEOTIDE SEQUENCE [LARGE SCALE GENOMIC DNA]</scope>
    <source>
        <strain evidence="2 3">P124</strain>
    </source>
</reference>
<sequence>MSGKRQQRPAYRRNMSSYLFFGDRRKGERDNVTAAAQQPLLPTPTHPDPRASSSSPVNYHAISSPAQQTPAPPSDQHTHRLPSAHAASATLSRPIILRAATTATAKTTEHAADNQTATLSRPSLHKRALTSTLAVAGRPELSPESTMESRPGPSLFSRAKTVISNQLELGEGTSYAHKNAPPAPSHWNHQIHSRTLVKLWDMIEERAATSNSKHPPNTLNRLNSTEKNMLHNFPELGEGKSPLTREWIEYVLGVSLRHPFCTADKMGRWEILASSSGTRGTWGPW</sequence>
<keyword evidence="3" id="KW-1185">Reference proteome</keyword>
<dbReference type="EMBL" id="JAXOVC010000014">
    <property type="protein sequence ID" value="KAK4494352.1"/>
    <property type="molecule type" value="Genomic_DNA"/>
</dbReference>
<feature type="region of interest" description="Disordered" evidence="1">
    <location>
        <begin position="1"/>
        <end position="156"/>
    </location>
</feature>
<gene>
    <name evidence="2" type="ORF">PRZ48_014650</name>
</gene>
<evidence type="ECO:0000256" key="1">
    <source>
        <dbReference type="SAM" id="MobiDB-lite"/>
    </source>
</evidence>
<proteinExistence type="predicted"/>
<organism evidence="2 3">
    <name type="scientific">Zasmidium cellare</name>
    <name type="common">Wine cellar mold</name>
    <name type="synonym">Racodium cellare</name>
    <dbReference type="NCBI Taxonomy" id="395010"/>
    <lineage>
        <taxon>Eukaryota</taxon>
        <taxon>Fungi</taxon>
        <taxon>Dikarya</taxon>
        <taxon>Ascomycota</taxon>
        <taxon>Pezizomycotina</taxon>
        <taxon>Dothideomycetes</taxon>
        <taxon>Dothideomycetidae</taxon>
        <taxon>Mycosphaerellales</taxon>
        <taxon>Mycosphaerellaceae</taxon>
        <taxon>Zasmidium</taxon>
    </lineage>
</organism>
<name>A0ABR0DYV4_ZASCE</name>
<feature type="compositionally biased region" description="Basic residues" evidence="1">
    <location>
        <begin position="1"/>
        <end position="11"/>
    </location>
</feature>
<evidence type="ECO:0000313" key="3">
    <source>
        <dbReference type="Proteomes" id="UP001305779"/>
    </source>
</evidence>
<protein>
    <submittedName>
        <fullName evidence="2">Uncharacterized protein</fullName>
    </submittedName>
</protein>
<dbReference type="Proteomes" id="UP001305779">
    <property type="component" value="Unassembled WGS sequence"/>
</dbReference>
<comment type="caution">
    <text evidence="2">The sequence shown here is derived from an EMBL/GenBank/DDBJ whole genome shotgun (WGS) entry which is preliminary data.</text>
</comment>
<evidence type="ECO:0000313" key="2">
    <source>
        <dbReference type="EMBL" id="KAK4494352.1"/>
    </source>
</evidence>